<dbReference type="AlphaFoldDB" id="A0A0F4ZM92"/>
<reference evidence="2 3" key="1">
    <citation type="submission" date="2015-03" db="EMBL/GenBank/DDBJ databases">
        <authorList>
            <person name="Radwan O."/>
            <person name="Al-Naeli F.A."/>
            <person name="Rendon G.A."/>
            <person name="Fields C."/>
        </authorList>
    </citation>
    <scope>NUCLEOTIDE SEQUENCE [LARGE SCALE GENOMIC DNA]</scope>
    <source>
        <strain evidence="2">CR-DP1</strain>
    </source>
</reference>
<name>A0A0F4ZM92_9PEZI</name>
<organism evidence="2 3">
    <name type="scientific">Thielaviopsis punctulata</name>
    <dbReference type="NCBI Taxonomy" id="72032"/>
    <lineage>
        <taxon>Eukaryota</taxon>
        <taxon>Fungi</taxon>
        <taxon>Dikarya</taxon>
        <taxon>Ascomycota</taxon>
        <taxon>Pezizomycotina</taxon>
        <taxon>Sordariomycetes</taxon>
        <taxon>Hypocreomycetidae</taxon>
        <taxon>Microascales</taxon>
        <taxon>Ceratocystidaceae</taxon>
        <taxon>Thielaviopsis</taxon>
    </lineage>
</organism>
<dbReference type="SUPFAM" id="SSF51695">
    <property type="entry name" value="PLC-like phosphodiesterases"/>
    <property type="match status" value="1"/>
</dbReference>
<comment type="caution">
    <text evidence="2">The sequence shown here is derived from an EMBL/GenBank/DDBJ whole genome shotgun (WGS) entry which is preliminary data.</text>
</comment>
<evidence type="ECO:0000313" key="3">
    <source>
        <dbReference type="Proteomes" id="UP000033483"/>
    </source>
</evidence>
<evidence type="ECO:0000313" key="2">
    <source>
        <dbReference type="EMBL" id="KKA30973.1"/>
    </source>
</evidence>
<dbReference type="Proteomes" id="UP000033483">
    <property type="component" value="Unassembled WGS sequence"/>
</dbReference>
<dbReference type="PANTHER" id="PTHR43805">
    <property type="entry name" value="GLYCEROPHOSPHORYL DIESTER PHOSPHODIESTERASE"/>
    <property type="match status" value="1"/>
</dbReference>
<proteinExistence type="predicted"/>
<dbReference type="InterPro" id="IPR030395">
    <property type="entry name" value="GP_PDE_dom"/>
</dbReference>
<protein>
    <recommendedName>
        <fullName evidence="1">GP-PDE domain-containing protein</fullName>
    </recommendedName>
</protein>
<dbReference type="Gene3D" id="3.20.20.190">
    <property type="entry name" value="Phosphatidylinositol (PI) phosphodiesterase"/>
    <property type="match status" value="1"/>
</dbReference>
<keyword evidence="3" id="KW-1185">Reference proteome</keyword>
<evidence type="ECO:0000259" key="1">
    <source>
        <dbReference type="PROSITE" id="PS51704"/>
    </source>
</evidence>
<dbReference type="PANTHER" id="PTHR43805:SF1">
    <property type="entry name" value="GP-PDE DOMAIN-CONTAINING PROTEIN"/>
    <property type="match status" value="1"/>
</dbReference>
<gene>
    <name evidence="2" type="ORF">TD95_001313</name>
</gene>
<dbReference type="GO" id="GO:0008081">
    <property type="term" value="F:phosphoric diester hydrolase activity"/>
    <property type="evidence" value="ECO:0007669"/>
    <property type="project" value="InterPro"/>
</dbReference>
<feature type="domain" description="GP-PDE" evidence="1">
    <location>
        <begin position="24"/>
        <end position="276"/>
    </location>
</feature>
<dbReference type="EMBL" id="LAEV01000158">
    <property type="protein sequence ID" value="KKA30973.1"/>
    <property type="molecule type" value="Genomic_DNA"/>
</dbReference>
<dbReference type="InterPro" id="IPR017946">
    <property type="entry name" value="PLC-like_Pdiesterase_TIM-brl"/>
</dbReference>
<dbReference type="Pfam" id="PF03009">
    <property type="entry name" value="GDPD"/>
    <property type="match status" value="1"/>
</dbReference>
<dbReference type="GO" id="GO:0006629">
    <property type="term" value="P:lipid metabolic process"/>
    <property type="evidence" value="ECO:0007669"/>
    <property type="project" value="InterPro"/>
</dbReference>
<accession>A0A0F4ZM92</accession>
<dbReference type="PROSITE" id="PS51704">
    <property type="entry name" value="GP_PDE"/>
    <property type="match status" value="1"/>
</dbReference>
<dbReference type="OrthoDB" id="1058301at2759"/>
<sequence length="332" mass="36467">MPNSTQATWAKAYPHPTHAGVMLPQAVAHRGYSAAYPENTMAAFRGAVEEAGAHAIETDVHLSKDGVLVLAHDIDLKRCFGRPEKVADLAFADLAALKTLKPPHEPVPSLEQLLEYIAQPEHAHIWLLLDIKVNLAAPRRRRRSLLRPRHPPPTHSHPRPWSTRILLGCWSPAYMSLAQTHLPDIPLAHIGLSTSYAARAILPMHPHCTLNMSMRALVGLSAARRDAFAETAVFAWTVNDRAWMRWCVRRAALPAQNVGGVDAVVTDDPRLFREVCREVGWDGEGGGHEAGALALVRAWLVGLAMEMLSRVLLATGWYSRVTVKSGGKPKTA</sequence>